<keyword evidence="2" id="KW-0812">Transmembrane</keyword>
<organism evidence="3 4">
    <name type="scientific">Reticulomyxa filosa</name>
    <dbReference type="NCBI Taxonomy" id="46433"/>
    <lineage>
        <taxon>Eukaryota</taxon>
        <taxon>Sar</taxon>
        <taxon>Rhizaria</taxon>
        <taxon>Retaria</taxon>
        <taxon>Foraminifera</taxon>
        <taxon>Monothalamids</taxon>
        <taxon>Reticulomyxidae</taxon>
        <taxon>Reticulomyxa</taxon>
    </lineage>
</organism>
<comment type="caution">
    <text evidence="3">The sequence shown here is derived from an EMBL/GenBank/DDBJ whole genome shotgun (WGS) entry which is preliminary data.</text>
</comment>
<sequence>MQLINTCKFNLLLFSKIVSKNKWNTIKGKIQMKTLIAINKQKEIRDKSDSKNQLLQRLVNGLKVVCSQNFQQDSQSCGKHEEELTPKLVICDFKGRIRDMNDHLSKVNQLSPHFMKSKEWKQIMELSTSNCCLQKNKQIVFCVTTHSPFLSFAKKTKLKKLTYFCIFLNNARSSSPSHLILSKMKILCVCCVYTYIYILYNVYGYIIAVNNENVSKRDKTLFFVSFAPHSRSTKSKSKNKSDRSTSKRRSRSYYRKRHGQRRLCSPSPNSKLPCPICPIRKDKDKDKDKDREKETKDKEYSNKLRRSAQRKDEITKAVLLQTMMEISHLIIPTSSRASNKKN</sequence>
<feature type="region of interest" description="Disordered" evidence="1">
    <location>
        <begin position="231"/>
        <end position="314"/>
    </location>
</feature>
<keyword evidence="4" id="KW-1185">Reference proteome</keyword>
<feature type="transmembrane region" description="Helical" evidence="2">
    <location>
        <begin position="186"/>
        <end position="208"/>
    </location>
</feature>
<proteinExistence type="predicted"/>
<evidence type="ECO:0000313" key="3">
    <source>
        <dbReference type="EMBL" id="ETO04413.1"/>
    </source>
</evidence>
<protein>
    <submittedName>
        <fullName evidence="3">Uncharacterized protein</fullName>
    </submittedName>
</protein>
<accession>X6LRD1</accession>
<evidence type="ECO:0000256" key="1">
    <source>
        <dbReference type="SAM" id="MobiDB-lite"/>
    </source>
</evidence>
<gene>
    <name evidence="3" type="ORF">RFI_32984</name>
</gene>
<evidence type="ECO:0000313" key="4">
    <source>
        <dbReference type="Proteomes" id="UP000023152"/>
    </source>
</evidence>
<feature type="compositionally biased region" description="Basic residues" evidence="1">
    <location>
        <begin position="246"/>
        <end position="261"/>
    </location>
</feature>
<reference evidence="3 4" key="1">
    <citation type="journal article" date="2013" name="Curr. Biol.">
        <title>The Genome of the Foraminiferan Reticulomyxa filosa.</title>
        <authorList>
            <person name="Glockner G."/>
            <person name="Hulsmann N."/>
            <person name="Schleicher M."/>
            <person name="Noegel A.A."/>
            <person name="Eichinger L."/>
            <person name="Gallinger C."/>
            <person name="Pawlowski J."/>
            <person name="Sierra R."/>
            <person name="Euteneuer U."/>
            <person name="Pillet L."/>
            <person name="Moustafa A."/>
            <person name="Platzer M."/>
            <person name="Groth M."/>
            <person name="Szafranski K."/>
            <person name="Schliwa M."/>
        </authorList>
    </citation>
    <scope>NUCLEOTIDE SEQUENCE [LARGE SCALE GENOMIC DNA]</scope>
</reference>
<feature type="compositionally biased region" description="Basic and acidic residues" evidence="1">
    <location>
        <begin position="279"/>
        <end position="302"/>
    </location>
</feature>
<evidence type="ECO:0000256" key="2">
    <source>
        <dbReference type="SAM" id="Phobius"/>
    </source>
</evidence>
<name>X6LRD1_RETFI</name>
<keyword evidence="2" id="KW-1133">Transmembrane helix</keyword>
<dbReference type="EMBL" id="ASPP01029402">
    <property type="protein sequence ID" value="ETO04413.1"/>
    <property type="molecule type" value="Genomic_DNA"/>
</dbReference>
<dbReference type="Proteomes" id="UP000023152">
    <property type="component" value="Unassembled WGS sequence"/>
</dbReference>
<keyword evidence="2" id="KW-0472">Membrane</keyword>
<dbReference type="AlphaFoldDB" id="X6LRD1"/>